<dbReference type="EMBL" id="HACG01050347">
    <property type="protein sequence ID" value="CEK97212.1"/>
    <property type="molecule type" value="Transcribed_RNA"/>
</dbReference>
<sequence>FGFSNKGRLLPQTISQTIEFLLDAGISKPPLSSQICITRSSPVGHVRPLYSPSYSGTSRWCLSSI</sequence>
<gene>
    <name evidence="1" type="primary">ORF215066</name>
</gene>
<accession>A0A0B7BWA0</accession>
<protein>
    <submittedName>
        <fullName evidence="1">Uncharacterized protein</fullName>
    </submittedName>
</protein>
<evidence type="ECO:0000313" key="1">
    <source>
        <dbReference type="EMBL" id="CEK97212.1"/>
    </source>
</evidence>
<dbReference type="AlphaFoldDB" id="A0A0B7BWA0"/>
<feature type="non-terminal residue" evidence="1">
    <location>
        <position position="1"/>
    </location>
</feature>
<proteinExistence type="predicted"/>
<reference evidence="1" key="1">
    <citation type="submission" date="2014-12" db="EMBL/GenBank/DDBJ databases">
        <title>Insight into the proteome of Arion vulgaris.</title>
        <authorList>
            <person name="Aradska J."/>
            <person name="Bulat T."/>
            <person name="Smidak R."/>
            <person name="Sarate P."/>
            <person name="Gangsoo J."/>
            <person name="Sialana F."/>
            <person name="Bilban M."/>
            <person name="Lubec G."/>
        </authorList>
    </citation>
    <scope>NUCLEOTIDE SEQUENCE</scope>
    <source>
        <tissue evidence="1">Skin</tissue>
    </source>
</reference>
<name>A0A0B7BWA0_9EUPU</name>
<organism evidence="1">
    <name type="scientific">Arion vulgaris</name>
    <dbReference type="NCBI Taxonomy" id="1028688"/>
    <lineage>
        <taxon>Eukaryota</taxon>
        <taxon>Metazoa</taxon>
        <taxon>Spiralia</taxon>
        <taxon>Lophotrochozoa</taxon>
        <taxon>Mollusca</taxon>
        <taxon>Gastropoda</taxon>
        <taxon>Heterobranchia</taxon>
        <taxon>Euthyneura</taxon>
        <taxon>Panpulmonata</taxon>
        <taxon>Eupulmonata</taxon>
        <taxon>Stylommatophora</taxon>
        <taxon>Helicina</taxon>
        <taxon>Arionoidea</taxon>
        <taxon>Arionidae</taxon>
        <taxon>Arion</taxon>
    </lineage>
</organism>